<feature type="non-terminal residue" evidence="2">
    <location>
        <position position="301"/>
    </location>
</feature>
<evidence type="ECO:0000256" key="1">
    <source>
        <dbReference type="SAM" id="MobiDB-lite"/>
    </source>
</evidence>
<name>A0A6J5PAC1_9CAUD</name>
<accession>A0A6J5PAC1</accession>
<sequence>MSEMAKNARAAMKAKATRMGGKGDPKTKVDASSWSPPEMMNTGAKVGMRPLSRRAFRKGGKVIEKCEGGPAAMRADRKQRKAGGRATSLVTDMINRNVKKANKYREGGDAHVGGYKSGGDVEQDKKLVKKAFRQHDEHMHGGKHEDIKLKKGGRTKKQVGGGMDKKAIPGDAPTRGYGPGKSSTDNYEDMPPPREHIYEDAPRATKYETIDALMKAEGIGQKAKGGGTYFGGTRPTGGRMPKAAGGKSDADDYWTYKAASKTPELAEALEAKAIHPKTTDAEWHKLSPGMRREILRSAQRK</sequence>
<dbReference type="EMBL" id="LR796841">
    <property type="protein sequence ID" value="CAB4168839.1"/>
    <property type="molecule type" value="Genomic_DNA"/>
</dbReference>
<organism evidence="2">
    <name type="scientific">uncultured Caudovirales phage</name>
    <dbReference type="NCBI Taxonomy" id="2100421"/>
    <lineage>
        <taxon>Viruses</taxon>
        <taxon>Duplodnaviria</taxon>
        <taxon>Heunggongvirae</taxon>
        <taxon>Uroviricota</taxon>
        <taxon>Caudoviricetes</taxon>
        <taxon>Peduoviridae</taxon>
        <taxon>Maltschvirus</taxon>
        <taxon>Maltschvirus maltsch</taxon>
    </lineage>
</organism>
<proteinExistence type="predicted"/>
<evidence type="ECO:0000313" key="2">
    <source>
        <dbReference type="EMBL" id="CAB4168839.1"/>
    </source>
</evidence>
<feature type="region of interest" description="Disordered" evidence="1">
    <location>
        <begin position="150"/>
        <end position="194"/>
    </location>
</feature>
<feature type="compositionally biased region" description="Low complexity" evidence="1">
    <location>
        <begin position="1"/>
        <end position="19"/>
    </location>
</feature>
<reference evidence="2" key="1">
    <citation type="submission" date="2020-05" db="EMBL/GenBank/DDBJ databases">
        <authorList>
            <person name="Chiriac C."/>
            <person name="Salcher M."/>
            <person name="Ghai R."/>
            <person name="Kavagutti S V."/>
        </authorList>
    </citation>
    <scope>NUCLEOTIDE SEQUENCE</scope>
</reference>
<feature type="region of interest" description="Disordered" evidence="1">
    <location>
        <begin position="227"/>
        <end position="250"/>
    </location>
</feature>
<gene>
    <name evidence="2" type="ORF">UFOVP893_1</name>
</gene>
<feature type="region of interest" description="Disordered" evidence="1">
    <location>
        <begin position="1"/>
        <end position="44"/>
    </location>
</feature>
<protein>
    <submittedName>
        <fullName evidence="2">Uncharacterized protein</fullName>
    </submittedName>
</protein>